<proteinExistence type="predicted"/>
<evidence type="ECO:0000256" key="1">
    <source>
        <dbReference type="SAM" id="Phobius"/>
    </source>
</evidence>
<sequence>MRIIKRIKATTPPFFKKVRNIGLIVAGVGTAIATLPVSLPVGLVAVSSYLIAIGTTAATIAQTAEQR</sequence>
<feature type="transmembrane region" description="Helical" evidence="1">
    <location>
        <begin position="21"/>
        <end position="39"/>
    </location>
</feature>
<keyword evidence="1" id="KW-1133">Transmembrane helix</keyword>
<organism evidence="2">
    <name type="scientific">uncultured Caudovirales phage</name>
    <dbReference type="NCBI Taxonomy" id="2100421"/>
    <lineage>
        <taxon>Viruses</taxon>
        <taxon>Duplodnaviria</taxon>
        <taxon>Heunggongvirae</taxon>
        <taxon>Uroviricota</taxon>
        <taxon>Caudoviricetes</taxon>
        <taxon>Peduoviridae</taxon>
        <taxon>Maltschvirus</taxon>
        <taxon>Maltschvirus maltsch</taxon>
    </lineage>
</organism>
<accession>A0A6J7WKT1</accession>
<dbReference type="EMBL" id="LR798262">
    <property type="protein sequence ID" value="CAB5218396.1"/>
    <property type="molecule type" value="Genomic_DNA"/>
</dbReference>
<keyword evidence="1" id="KW-0812">Transmembrane</keyword>
<evidence type="ECO:0000313" key="2">
    <source>
        <dbReference type="EMBL" id="CAB5218396.1"/>
    </source>
</evidence>
<reference evidence="2" key="1">
    <citation type="submission" date="2020-05" db="EMBL/GenBank/DDBJ databases">
        <authorList>
            <person name="Chiriac C."/>
            <person name="Salcher M."/>
            <person name="Ghai R."/>
            <person name="Kavagutti S V."/>
        </authorList>
    </citation>
    <scope>NUCLEOTIDE SEQUENCE</scope>
</reference>
<gene>
    <name evidence="2" type="ORF">UFOVP211_12</name>
</gene>
<name>A0A6J7WKT1_9CAUD</name>
<protein>
    <submittedName>
        <fullName evidence="2">Uncharacterized protein</fullName>
    </submittedName>
</protein>
<keyword evidence="1" id="KW-0472">Membrane</keyword>